<dbReference type="AlphaFoldDB" id="A0A9W6PQW0"/>
<feature type="region of interest" description="Disordered" evidence="1">
    <location>
        <begin position="93"/>
        <end position="119"/>
    </location>
</feature>
<organism evidence="2 3">
    <name type="scientific">Kitasatospora phosalacinea</name>
    <dbReference type="NCBI Taxonomy" id="2065"/>
    <lineage>
        <taxon>Bacteria</taxon>
        <taxon>Bacillati</taxon>
        <taxon>Actinomycetota</taxon>
        <taxon>Actinomycetes</taxon>
        <taxon>Kitasatosporales</taxon>
        <taxon>Streptomycetaceae</taxon>
        <taxon>Kitasatospora</taxon>
    </lineage>
</organism>
<evidence type="ECO:0000313" key="2">
    <source>
        <dbReference type="EMBL" id="GLW59318.1"/>
    </source>
</evidence>
<name>A0A9W6PQW0_9ACTN</name>
<proteinExistence type="predicted"/>
<evidence type="ECO:0000256" key="1">
    <source>
        <dbReference type="SAM" id="MobiDB-lite"/>
    </source>
</evidence>
<evidence type="ECO:0000313" key="3">
    <source>
        <dbReference type="Proteomes" id="UP001165143"/>
    </source>
</evidence>
<comment type="caution">
    <text evidence="2">The sequence shown here is derived from an EMBL/GenBank/DDBJ whole genome shotgun (WGS) entry which is preliminary data.</text>
</comment>
<reference evidence="2" key="1">
    <citation type="submission" date="2023-02" db="EMBL/GenBank/DDBJ databases">
        <title>Kitasatospora phosalacinea NBRC 14362.</title>
        <authorList>
            <person name="Ichikawa N."/>
            <person name="Sato H."/>
            <person name="Tonouchi N."/>
        </authorList>
    </citation>
    <scope>NUCLEOTIDE SEQUENCE</scope>
    <source>
        <strain evidence="2">NBRC 14362</strain>
    </source>
</reference>
<sequence>MRWSGRWARVSSERIEQATSTATAAAGELVDALLEAGTVPARNATAILETIATLTAALQLRGSRALDLLASTHQALAEVRELLLVEADLGPAAHTGARRPAGAPEKIKRGRHAAGRARW</sequence>
<gene>
    <name evidence="2" type="ORF">Kpho01_73280</name>
</gene>
<dbReference type="Proteomes" id="UP001165143">
    <property type="component" value="Unassembled WGS sequence"/>
</dbReference>
<feature type="compositionally biased region" description="Basic residues" evidence="1">
    <location>
        <begin position="108"/>
        <end position="119"/>
    </location>
</feature>
<dbReference type="EMBL" id="BSRX01000075">
    <property type="protein sequence ID" value="GLW59318.1"/>
    <property type="molecule type" value="Genomic_DNA"/>
</dbReference>
<protein>
    <submittedName>
        <fullName evidence="2">Uncharacterized protein</fullName>
    </submittedName>
</protein>
<accession>A0A9W6PQW0</accession>